<feature type="region of interest" description="Disordered" evidence="1">
    <location>
        <begin position="79"/>
        <end position="127"/>
    </location>
</feature>
<dbReference type="Proteomes" id="UP000226431">
    <property type="component" value="Unassembled WGS sequence"/>
</dbReference>
<keyword evidence="3" id="KW-1185">Reference proteome</keyword>
<reference evidence="2 3" key="1">
    <citation type="submission" date="2017-06" db="EMBL/GenBank/DDBJ databases">
        <title>Ant-infecting Ophiocordyceps genomes reveal a high diversity of potential behavioral manipulation genes and a possible major role for enterotoxins.</title>
        <authorList>
            <person name="De Bekker C."/>
            <person name="Evans H.C."/>
            <person name="Brachmann A."/>
            <person name="Hughes D.P."/>
        </authorList>
    </citation>
    <scope>NUCLEOTIDE SEQUENCE [LARGE SCALE GENOMIC DNA]</scope>
    <source>
        <strain evidence="2 3">Map16</strain>
    </source>
</reference>
<accession>A0A2C5XRH6</accession>
<sequence>MSVWTSLKEAKWRLPLRETEEASSSTPTYNRLLHTTFIPGTFIPPSYHLSVLRPTARYSSSPAIGEAGSLTAYRLHRLRLNADPDQPSSAEATGATPAPLQTPADPDPTANRSSGFPGPRGRPLSGR</sequence>
<protein>
    <submittedName>
        <fullName evidence="2">Uncharacterized protein</fullName>
    </submittedName>
</protein>
<organism evidence="2 3">
    <name type="scientific">Ophiocordyceps camponoti-rufipedis</name>
    <dbReference type="NCBI Taxonomy" id="2004952"/>
    <lineage>
        <taxon>Eukaryota</taxon>
        <taxon>Fungi</taxon>
        <taxon>Dikarya</taxon>
        <taxon>Ascomycota</taxon>
        <taxon>Pezizomycotina</taxon>
        <taxon>Sordariomycetes</taxon>
        <taxon>Hypocreomycetidae</taxon>
        <taxon>Hypocreales</taxon>
        <taxon>Ophiocordycipitaceae</taxon>
        <taxon>Ophiocordyceps</taxon>
    </lineage>
</organism>
<dbReference type="AlphaFoldDB" id="A0A2C5XRH6"/>
<gene>
    <name evidence="2" type="ORF">CDD80_7467</name>
</gene>
<evidence type="ECO:0000313" key="2">
    <source>
        <dbReference type="EMBL" id="PHH68508.1"/>
    </source>
</evidence>
<evidence type="ECO:0000313" key="3">
    <source>
        <dbReference type="Proteomes" id="UP000226431"/>
    </source>
</evidence>
<comment type="caution">
    <text evidence="2">The sequence shown here is derived from an EMBL/GenBank/DDBJ whole genome shotgun (WGS) entry which is preliminary data.</text>
</comment>
<proteinExistence type="predicted"/>
<name>A0A2C5XRH6_9HYPO</name>
<dbReference type="EMBL" id="NJES01000943">
    <property type="protein sequence ID" value="PHH68508.1"/>
    <property type="molecule type" value="Genomic_DNA"/>
</dbReference>
<evidence type="ECO:0000256" key="1">
    <source>
        <dbReference type="SAM" id="MobiDB-lite"/>
    </source>
</evidence>